<dbReference type="AlphaFoldDB" id="A0A1B4FJX1"/>
<evidence type="ECO:0000256" key="1">
    <source>
        <dbReference type="SAM" id="MobiDB-lite"/>
    </source>
</evidence>
<protein>
    <submittedName>
        <fullName evidence="2">Uncharacterized protein</fullName>
    </submittedName>
</protein>
<proteinExistence type="predicted"/>
<gene>
    <name evidence="2" type="ORF">WS70_18960</name>
</gene>
<keyword evidence="3" id="KW-1185">Reference proteome</keyword>
<evidence type="ECO:0000313" key="2">
    <source>
        <dbReference type="EMBL" id="AOJ03985.1"/>
    </source>
</evidence>
<name>A0A1B4FJX1_9BURK</name>
<feature type="region of interest" description="Disordered" evidence="1">
    <location>
        <begin position="25"/>
        <end position="45"/>
    </location>
</feature>
<accession>A0A1B4FJX1</accession>
<evidence type="ECO:0000313" key="3">
    <source>
        <dbReference type="Proteomes" id="UP000062519"/>
    </source>
</evidence>
<sequence length="71" mass="8051">MRADGRHGRAIAACVMCVHHVPASPVDDVSGSQRRTRMPRRARMPRGRALTLLQRMPRYIARRDLLCEIAS</sequence>
<feature type="compositionally biased region" description="Basic residues" evidence="1">
    <location>
        <begin position="34"/>
        <end position="45"/>
    </location>
</feature>
<dbReference type="KEGG" id="buu:WS70_18960"/>
<reference evidence="2 3" key="1">
    <citation type="submission" date="2015-12" db="EMBL/GenBank/DDBJ databases">
        <title>Diversity of Burkholderia near neighbor genomes.</title>
        <authorList>
            <person name="Sahl J."/>
            <person name="Wagner D."/>
            <person name="Keim P."/>
        </authorList>
    </citation>
    <scope>NUCLEOTIDE SEQUENCE [LARGE SCALE GENOMIC DNA]</scope>
    <source>
        <strain evidence="2 3">BDU6</strain>
    </source>
</reference>
<dbReference type="Proteomes" id="UP000062519">
    <property type="component" value="Chromosome 2"/>
</dbReference>
<dbReference type="EMBL" id="CP013387">
    <property type="protein sequence ID" value="AOJ03985.1"/>
    <property type="molecule type" value="Genomic_DNA"/>
</dbReference>
<organism evidence="2 3">
    <name type="scientific">Burkholderia mayonis</name>
    <dbReference type="NCBI Taxonomy" id="1385591"/>
    <lineage>
        <taxon>Bacteria</taxon>
        <taxon>Pseudomonadati</taxon>
        <taxon>Pseudomonadota</taxon>
        <taxon>Betaproteobacteria</taxon>
        <taxon>Burkholderiales</taxon>
        <taxon>Burkholderiaceae</taxon>
        <taxon>Burkholderia</taxon>
        <taxon>pseudomallei group</taxon>
    </lineage>
</organism>